<dbReference type="InterPro" id="IPR003488">
    <property type="entry name" value="DprA"/>
</dbReference>
<evidence type="ECO:0000313" key="4">
    <source>
        <dbReference type="EMBL" id="SDZ91286.1"/>
    </source>
</evidence>
<sequence length="362" mass="39855">MNDEQVALLRLHLTPGIGRSALFKLHQYFGDFLTPLQAPPQYWQEAGLSAKFCNKIPTVTDPKFATIRHKLESLKVRLLSFWDSDYPPLLREIHDPPALLYLRGTLPDNECFAIVGSRRATPGGLTLSRELATALAHHNICIVSGLARGVDSAAHKGALDANGSTIAVLGCGIDRVYPPENSHLFHRIEQANAIITEYPPETPPLPGHFPGRNRIISGLSRGVLIIEAAAKSGSLITGDFALEQGRELFAVPGSLQHRNSKGTNQLLKEGAQLVTEAADILQALWPDLPSQKQQRVYEDFSLQLEEVARNVYQKLGHEPKHSDEIARECGLTPMELSAILLDLELRGGIKTLPGNNYIREQI</sequence>
<evidence type="ECO:0000313" key="5">
    <source>
        <dbReference type="Proteomes" id="UP000199409"/>
    </source>
</evidence>
<evidence type="ECO:0000256" key="1">
    <source>
        <dbReference type="ARBA" id="ARBA00006525"/>
    </source>
</evidence>
<dbReference type="RefSeq" id="WP_092344797.1">
    <property type="nucleotide sequence ID" value="NZ_FNQN01000002.1"/>
</dbReference>
<dbReference type="GO" id="GO:0009294">
    <property type="term" value="P:DNA-mediated transformation"/>
    <property type="evidence" value="ECO:0007669"/>
    <property type="project" value="InterPro"/>
</dbReference>
<reference evidence="4 5" key="1">
    <citation type="submission" date="2016-10" db="EMBL/GenBank/DDBJ databases">
        <authorList>
            <person name="de Groot N.N."/>
        </authorList>
    </citation>
    <scope>NUCLEOTIDE SEQUENCE [LARGE SCALE GENOMIC DNA]</scope>
    <source>
        <strain evidence="4 5">DSM 7343</strain>
    </source>
</reference>
<keyword evidence="5" id="KW-1185">Reference proteome</keyword>
<dbReference type="InterPro" id="IPR057666">
    <property type="entry name" value="DrpA_SLOG"/>
</dbReference>
<dbReference type="AlphaFoldDB" id="A0A1H3WVV1"/>
<dbReference type="NCBIfam" id="TIGR00732">
    <property type="entry name" value="dprA"/>
    <property type="match status" value="1"/>
</dbReference>
<dbReference type="EMBL" id="FNQN01000002">
    <property type="protein sequence ID" value="SDZ91286.1"/>
    <property type="molecule type" value="Genomic_DNA"/>
</dbReference>
<dbReference type="PANTHER" id="PTHR43022">
    <property type="entry name" value="PROTEIN SMF"/>
    <property type="match status" value="1"/>
</dbReference>
<evidence type="ECO:0000259" key="3">
    <source>
        <dbReference type="Pfam" id="PF17782"/>
    </source>
</evidence>
<dbReference type="Proteomes" id="UP000199409">
    <property type="component" value="Unassembled WGS sequence"/>
</dbReference>
<feature type="domain" description="Smf/DprA SLOG" evidence="2">
    <location>
        <begin position="78"/>
        <end position="284"/>
    </location>
</feature>
<dbReference type="OrthoDB" id="9785707at2"/>
<dbReference type="Pfam" id="PF02481">
    <property type="entry name" value="DNA_processg_A"/>
    <property type="match status" value="1"/>
</dbReference>
<organism evidence="4 5">
    <name type="scientific">Desulfuromusa kysingii</name>
    <dbReference type="NCBI Taxonomy" id="37625"/>
    <lineage>
        <taxon>Bacteria</taxon>
        <taxon>Pseudomonadati</taxon>
        <taxon>Thermodesulfobacteriota</taxon>
        <taxon>Desulfuromonadia</taxon>
        <taxon>Desulfuromonadales</taxon>
        <taxon>Geopsychrobacteraceae</taxon>
        <taxon>Desulfuromusa</taxon>
    </lineage>
</organism>
<dbReference type="SUPFAM" id="SSF102405">
    <property type="entry name" value="MCP/YpsA-like"/>
    <property type="match status" value="1"/>
</dbReference>
<dbReference type="STRING" id="37625.SAMN05660420_00704"/>
<protein>
    <submittedName>
        <fullName evidence="4">DNA protecting protein DprA</fullName>
    </submittedName>
</protein>
<proteinExistence type="inferred from homology"/>
<feature type="domain" description="DprA winged helix" evidence="3">
    <location>
        <begin position="303"/>
        <end position="355"/>
    </location>
</feature>
<dbReference type="Gene3D" id="3.40.50.450">
    <property type="match status" value="1"/>
</dbReference>
<dbReference type="InterPro" id="IPR041614">
    <property type="entry name" value="DprA_WH"/>
</dbReference>
<dbReference type="Pfam" id="PF17782">
    <property type="entry name" value="WHD_DprA"/>
    <property type="match status" value="1"/>
</dbReference>
<comment type="similarity">
    <text evidence="1">Belongs to the DprA/Smf family.</text>
</comment>
<dbReference type="PANTHER" id="PTHR43022:SF1">
    <property type="entry name" value="PROTEIN SMF"/>
    <property type="match status" value="1"/>
</dbReference>
<gene>
    <name evidence="4" type="ORF">SAMN05660420_00704</name>
</gene>
<evidence type="ECO:0000259" key="2">
    <source>
        <dbReference type="Pfam" id="PF02481"/>
    </source>
</evidence>
<name>A0A1H3WVV1_9BACT</name>
<accession>A0A1H3WVV1</accession>